<evidence type="ECO:0000313" key="6">
    <source>
        <dbReference type="Proteomes" id="UP000567293"/>
    </source>
</evidence>
<dbReference type="Pfam" id="PF00166">
    <property type="entry name" value="Cpn10"/>
    <property type="match status" value="1"/>
</dbReference>
<reference evidence="5" key="1">
    <citation type="submission" date="2020-06" db="EMBL/GenBank/DDBJ databases">
        <title>Legume-microbial interactions unlock mineral nutrients during tropical forest succession.</title>
        <authorList>
            <person name="Epihov D.Z."/>
        </authorList>
    </citation>
    <scope>NUCLEOTIDE SEQUENCE [LARGE SCALE GENOMIC DNA]</scope>
    <source>
        <strain evidence="5">Pan2503</strain>
    </source>
</reference>
<dbReference type="Proteomes" id="UP000567293">
    <property type="component" value="Unassembled WGS sequence"/>
</dbReference>
<dbReference type="GO" id="GO:0046872">
    <property type="term" value="F:metal ion binding"/>
    <property type="evidence" value="ECO:0007669"/>
    <property type="project" value="TreeGrafter"/>
</dbReference>
<evidence type="ECO:0000256" key="3">
    <source>
        <dbReference type="HAMAP-Rule" id="MF_00580"/>
    </source>
</evidence>
<dbReference type="CDD" id="cd00320">
    <property type="entry name" value="cpn10"/>
    <property type="match status" value="1"/>
</dbReference>
<sequence>MLDFEPLGDKVIIRRLEDDAEMSRGLHIPEIAQVKSSKGIVIAVGEGRLIGDKIVPLPIEVGDTVMFSKYGATEIVIDGDDFLMLRFDEIYLRVKRIAVADKLTNYSVFKGSG</sequence>
<proteinExistence type="inferred from homology"/>
<dbReference type="GO" id="GO:0051082">
    <property type="term" value="F:unfolded protein binding"/>
    <property type="evidence" value="ECO:0007669"/>
    <property type="project" value="TreeGrafter"/>
</dbReference>
<evidence type="ECO:0000256" key="1">
    <source>
        <dbReference type="ARBA" id="ARBA00006975"/>
    </source>
</evidence>
<comment type="caution">
    <text evidence="5">The sequence shown here is derived from an EMBL/GenBank/DDBJ whole genome shotgun (WGS) entry which is preliminary data.</text>
</comment>
<evidence type="ECO:0000256" key="4">
    <source>
        <dbReference type="RuleBase" id="RU000535"/>
    </source>
</evidence>
<dbReference type="InterPro" id="IPR011032">
    <property type="entry name" value="GroES-like_sf"/>
</dbReference>
<dbReference type="InterPro" id="IPR020818">
    <property type="entry name" value="Chaperonin_GroES"/>
</dbReference>
<protein>
    <recommendedName>
        <fullName evidence="3">Co-chaperonin GroES</fullName>
    </recommendedName>
    <alternativeName>
        <fullName evidence="3">10 kDa chaperonin</fullName>
    </alternativeName>
    <alternativeName>
        <fullName evidence="3">Chaperonin-10</fullName>
        <shortName evidence="3">Cpn10</shortName>
    </alternativeName>
</protein>
<dbReference type="GO" id="GO:0044183">
    <property type="term" value="F:protein folding chaperone"/>
    <property type="evidence" value="ECO:0007669"/>
    <property type="project" value="InterPro"/>
</dbReference>
<comment type="subunit">
    <text evidence="3">Heptamer of 7 subunits arranged in a ring. Interacts with the chaperonin GroEL.</text>
</comment>
<organism evidence="5 6">
    <name type="scientific">Candidatus Acidiferrum panamense</name>
    <dbReference type="NCBI Taxonomy" id="2741543"/>
    <lineage>
        <taxon>Bacteria</taxon>
        <taxon>Pseudomonadati</taxon>
        <taxon>Acidobacteriota</taxon>
        <taxon>Terriglobia</taxon>
        <taxon>Candidatus Acidiferrales</taxon>
        <taxon>Candidatus Acidiferrum</taxon>
    </lineage>
</organism>
<dbReference type="PANTHER" id="PTHR10772">
    <property type="entry name" value="10 KDA HEAT SHOCK PROTEIN"/>
    <property type="match status" value="1"/>
</dbReference>
<dbReference type="Gene3D" id="2.30.33.40">
    <property type="entry name" value="GroES chaperonin"/>
    <property type="match status" value="1"/>
</dbReference>
<keyword evidence="6" id="KW-1185">Reference proteome</keyword>
<dbReference type="HAMAP" id="MF_00580">
    <property type="entry name" value="CH10"/>
    <property type="match status" value="1"/>
</dbReference>
<accession>A0A7V8NRS0</accession>
<comment type="subcellular location">
    <subcellularLocation>
        <location evidence="3">Cytoplasm</location>
    </subcellularLocation>
</comment>
<dbReference type="InterPro" id="IPR037124">
    <property type="entry name" value="Chaperonin_GroES_sf"/>
</dbReference>
<dbReference type="PRINTS" id="PR00297">
    <property type="entry name" value="CHAPERONIN10"/>
</dbReference>
<dbReference type="SMART" id="SM00883">
    <property type="entry name" value="Cpn10"/>
    <property type="match status" value="1"/>
</dbReference>
<name>A0A7V8NRS0_9BACT</name>
<dbReference type="SUPFAM" id="SSF50129">
    <property type="entry name" value="GroES-like"/>
    <property type="match status" value="1"/>
</dbReference>
<keyword evidence="2 3" id="KW-0143">Chaperone</keyword>
<keyword evidence="3" id="KW-0963">Cytoplasm</keyword>
<dbReference type="AlphaFoldDB" id="A0A7V8NRS0"/>
<dbReference type="EMBL" id="JACDQQ010001467">
    <property type="protein sequence ID" value="MBA0086344.1"/>
    <property type="molecule type" value="Genomic_DNA"/>
</dbReference>
<evidence type="ECO:0000313" key="5">
    <source>
        <dbReference type="EMBL" id="MBA0086344.1"/>
    </source>
</evidence>
<comment type="similarity">
    <text evidence="1 3 4">Belongs to the GroES chaperonin family.</text>
</comment>
<dbReference type="GO" id="GO:0005524">
    <property type="term" value="F:ATP binding"/>
    <property type="evidence" value="ECO:0007669"/>
    <property type="project" value="InterPro"/>
</dbReference>
<dbReference type="PANTHER" id="PTHR10772:SF63">
    <property type="entry name" value="20 KDA CHAPERONIN, CHLOROPLASTIC"/>
    <property type="match status" value="1"/>
</dbReference>
<dbReference type="GO" id="GO:0051087">
    <property type="term" value="F:protein-folding chaperone binding"/>
    <property type="evidence" value="ECO:0007669"/>
    <property type="project" value="TreeGrafter"/>
</dbReference>
<gene>
    <name evidence="3" type="primary">groES</name>
    <name evidence="3" type="synonym">groS</name>
    <name evidence="5" type="ORF">HRJ53_15290</name>
</gene>
<comment type="function">
    <text evidence="3 4">Together with the chaperonin GroEL, plays an essential role in assisting protein folding. The GroEL-GroES system forms a nano-cage that allows encapsulation of the non-native substrate proteins and provides a physical environment optimized to promote and accelerate protein folding. GroES binds to the apical surface of the GroEL ring, thereby capping the opening of the GroEL channel.</text>
</comment>
<evidence type="ECO:0000256" key="2">
    <source>
        <dbReference type="ARBA" id="ARBA00023186"/>
    </source>
</evidence>
<dbReference type="FunFam" id="2.30.33.40:FF:000001">
    <property type="entry name" value="10 kDa chaperonin"/>
    <property type="match status" value="1"/>
</dbReference>
<dbReference type="GO" id="GO:0005737">
    <property type="term" value="C:cytoplasm"/>
    <property type="evidence" value="ECO:0007669"/>
    <property type="project" value="UniProtKB-SubCell"/>
</dbReference>